<dbReference type="PANTHER" id="PTHR43519">
    <property type="entry name" value="ATP-DEPENDENT RNA HELICASE HRPB"/>
    <property type="match status" value="1"/>
</dbReference>
<evidence type="ECO:0000313" key="7">
    <source>
        <dbReference type="EMBL" id="SCM80833.1"/>
    </source>
</evidence>
<dbReference type="SMART" id="SM00490">
    <property type="entry name" value="HELICc"/>
    <property type="match status" value="1"/>
</dbReference>
<evidence type="ECO:0000256" key="4">
    <source>
        <dbReference type="ARBA" id="ARBA00022840"/>
    </source>
</evidence>
<keyword evidence="3 7" id="KW-0347">Helicase</keyword>
<dbReference type="InterPro" id="IPR010225">
    <property type="entry name" value="HrpB"/>
</dbReference>
<accession>A0A212LTE5</accession>
<dbReference type="GO" id="GO:0003724">
    <property type="term" value="F:RNA helicase activity"/>
    <property type="evidence" value="ECO:0007669"/>
    <property type="project" value="UniProtKB-EC"/>
</dbReference>
<organism evidence="7">
    <name type="scientific">uncultured Sporomusa sp</name>
    <dbReference type="NCBI Taxonomy" id="307249"/>
    <lineage>
        <taxon>Bacteria</taxon>
        <taxon>Bacillati</taxon>
        <taxon>Bacillota</taxon>
        <taxon>Negativicutes</taxon>
        <taxon>Selenomonadales</taxon>
        <taxon>Sporomusaceae</taxon>
        <taxon>Sporomusa</taxon>
        <taxon>environmental samples</taxon>
    </lineage>
</organism>
<dbReference type="GO" id="GO:0016787">
    <property type="term" value="F:hydrolase activity"/>
    <property type="evidence" value="ECO:0007669"/>
    <property type="project" value="UniProtKB-KW"/>
</dbReference>
<dbReference type="PIRSF" id="PIRSF005496">
    <property type="entry name" value="ATP_hel_hrpB"/>
    <property type="match status" value="1"/>
</dbReference>
<evidence type="ECO:0000256" key="3">
    <source>
        <dbReference type="ARBA" id="ARBA00022806"/>
    </source>
</evidence>
<feature type="domain" description="Helicase ATP-binding" evidence="5">
    <location>
        <begin position="14"/>
        <end position="178"/>
    </location>
</feature>
<dbReference type="PANTHER" id="PTHR43519:SF1">
    <property type="entry name" value="ATP-DEPENDENT RNA HELICASE HRPB"/>
    <property type="match status" value="1"/>
</dbReference>
<evidence type="ECO:0000259" key="6">
    <source>
        <dbReference type="PROSITE" id="PS51194"/>
    </source>
</evidence>
<dbReference type="InterPro" id="IPR014001">
    <property type="entry name" value="Helicase_ATP-bd"/>
</dbReference>
<dbReference type="InterPro" id="IPR027417">
    <property type="entry name" value="P-loop_NTPase"/>
</dbReference>
<dbReference type="InterPro" id="IPR049614">
    <property type="entry name" value="HrpB_DEXH"/>
</dbReference>
<reference evidence="7" key="1">
    <citation type="submission" date="2016-08" db="EMBL/GenBank/DDBJ databases">
        <authorList>
            <person name="Seilhamer J.J."/>
        </authorList>
    </citation>
    <scope>NUCLEOTIDE SEQUENCE</scope>
    <source>
        <strain evidence="7">86</strain>
    </source>
</reference>
<dbReference type="Pfam" id="PF00270">
    <property type="entry name" value="DEAD"/>
    <property type="match status" value="1"/>
</dbReference>
<keyword evidence="4" id="KW-0067">ATP-binding</keyword>
<keyword evidence="2 7" id="KW-0378">Hydrolase</keyword>
<dbReference type="InterPro" id="IPR011545">
    <property type="entry name" value="DEAD/DEAH_box_helicase_dom"/>
</dbReference>
<dbReference type="InterPro" id="IPR001650">
    <property type="entry name" value="Helicase_C-like"/>
</dbReference>
<dbReference type="EC" id="3.6.4.13" evidence="7"/>
<dbReference type="GO" id="GO:0003676">
    <property type="term" value="F:nucleic acid binding"/>
    <property type="evidence" value="ECO:0007669"/>
    <property type="project" value="InterPro"/>
</dbReference>
<name>A0A212LTE5_9FIRM</name>
<dbReference type="Gene3D" id="1.20.120.1080">
    <property type="match status" value="1"/>
</dbReference>
<dbReference type="PROSITE" id="PS51192">
    <property type="entry name" value="HELICASE_ATP_BIND_1"/>
    <property type="match status" value="1"/>
</dbReference>
<sequence>MNTLPIEEILPELKAVLSLPGNAVLVAPPGSGKTTRIPLALLNESWLKGRRILLLEPRRLAARAAARYMARLLGEQPGETVGYRVRLDSCIGPKTRIEVITEGILTRMLQSDQALDGVGLILFDEFHERSLQADLGLALALEAQAVLREDLRLLIMSATLAAEPVAALLGNAPVLRSNGRVFPVETHYLERRTASQLEHIVAQTVFTSLAGNSGDVLVFLPGAGEIRRVQAELSANGITKQARVAPLYGNLSPAAQDAALLPSTDGMRKVILATSIAETSLTVEGVDTVIDSGLMRVPKYSPRTGLTRLETVRVSRQAAEQRRGRAGRLGPGSCYRLWTRQEDLYLESSNTPEILAADLTPLALELAAWGVNDPQQLLWLDIPPAAAFLQAQALLVKLGALETGGSITAHGRLMVQSGLHPRLAHMIIRAKEAGLGNLACELAAILQERDFLQGNGNRTDVDLRLRLEAVREAASGKYPEESLRRRIKAESERLKQDFSIHRNRQETVEACGLVLAFAYPDRIGQLRSGGRFLLENGRGAGMHELQPLAHSPYIVAADLDGQGTDSRIFLAAPIDYEQIRRYFSRQIAAGTNVAWDAAAQAVRAKSYERLGAILLKESPCANPDRDGVMAALLSGIALEGLSILPWTKAAQQLRQRLLFAGQQTEGWPDVSDEKLLATLENWLGPYVYGLTSRAELAKLNVAAILENLLTWQQRQELDEYAPAHVVVPSGRQIAINYSNPLCPVLAVKLQELFGLKKTPCIAGGKVALTLELLSPAQRPVQVTRDLASFWCTTYFEVKKDLMGRYPKHYWPDDPATAVLTHRIRPGKS</sequence>
<gene>
    <name evidence="7" type="primary">hrpB</name>
    <name evidence="7" type="ORF">KL86SPO_31011</name>
</gene>
<dbReference type="PROSITE" id="PS51194">
    <property type="entry name" value="HELICASE_CTER"/>
    <property type="match status" value="1"/>
</dbReference>
<dbReference type="Pfam" id="PF00271">
    <property type="entry name" value="Helicase_C"/>
    <property type="match status" value="1"/>
</dbReference>
<evidence type="ECO:0000256" key="1">
    <source>
        <dbReference type="ARBA" id="ARBA00022741"/>
    </source>
</evidence>
<dbReference type="InterPro" id="IPR007502">
    <property type="entry name" value="Helicase-assoc_dom"/>
</dbReference>
<dbReference type="Pfam" id="PF08482">
    <property type="entry name" value="HrpB_C"/>
    <property type="match status" value="1"/>
</dbReference>
<dbReference type="SMART" id="SM00487">
    <property type="entry name" value="DEXDc"/>
    <property type="match status" value="1"/>
</dbReference>
<dbReference type="GO" id="GO:0005524">
    <property type="term" value="F:ATP binding"/>
    <property type="evidence" value="ECO:0007669"/>
    <property type="project" value="UniProtKB-KW"/>
</dbReference>
<dbReference type="Gene3D" id="3.40.50.300">
    <property type="entry name" value="P-loop containing nucleotide triphosphate hydrolases"/>
    <property type="match status" value="2"/>
</dbReference>
<dbReference type="FunFam" id="3.40.50.300:FF:002125">
    <property type="entry name" value="ATP-dependent helicase HrpB"/>
    <property type="match status" value="1"/>
</dbReference>
<dbReference type="RefSeq" id="WP_288184042.1">
    <property type="nucleotide sequence ID" value="NZ_LT608335.1"/>
</dbReference>
<dbReference type="CDD" id="cd18791">
    <property type="entry name" value="SF2_C_RHA"/>
    <property type="match status" value="1"/>
</dbReference>
<dbReference type="CDD" id="cd17990">
    <property type="entry name" value="DEXHc_HrpB"/>
    <property type="match status" value="1"/>
</dbReference>
<dbReference type="AlphaFoldDB" id="A0A212LTE5"/>
<evidence type="ECO:0000256" key="2">
    <source>
        <dbReference type="ARBA" id="ARBA00022801"/>
    </source>
</evidence>
<proteinExistence type="predicted"/>
<dbReference type="SMART" id="SM00847">
    <property type="entry name" value="HA2"/>
    <property type="match status" value="1"/>
</dbReference>
<feature type="domain" description="Helicase C-terminal" evidence="6">
    <location>
        <begin position="196"/>
        <end position="370"/>
    </location>
</feature>
<dbReference type="EMBL" id="FMJE01000003">
    <property type="protein sequence ID" value="SCM80833.1"/>
    <property type="molecule type" value="Genomic_DNA"/>
</dbReference>
<dbReference type="InterPro" id="IPR013689">
    <property type="entry name" value="RNA_helicase_ATP-dep_HrpB_C"/>
</dbReference>
<dbReference type="SUPFAM" id="SSF52540">
    <property type="entry name" value="P-loop containing nucleoside triphosphate hydrolases"/>
    <property type="match status" value="1"/>
</dbReference>
<protein>
    <submittedName>
        <fullName evidence="7">ATP-dependent RNA helicase HrpB</fullName>
        <ecNumber evidence="7">3.6.4.13</ecNumber>
    </submittedName>
</protein>
<evidence type="ECO:0000259" key="5">
    <source>
        <dbReference type="PROSITE" id="PS51192"/>
    </source>
</evidence>
<dbReference type="NCBIfam" id="TIGR01970">
    <property type="entry name" value="DEAH_box_HrpB"/>
    <property type="match status" value="1"/>
</dbReference>
<keyword evidence="1" id="KW-0547">Nucleotide-binding</keyword>